<sequence>MDQSQILDPSFYVATSTASANVIPTGPSPYDSYQPQQHQPQQHQPQQTFNFSEQQQQVQYPSIDFFYETPHIQPTPSSSITYTTTSNTANTINTIVPTASTSYQTPMTKKPLDNSTATTTAVDEDYVQNLANELQHTKQLLSQYQLRTEQLMELVKKQTDKISELREQLANKN</sequence>
<keyword evidence="4" id="KW-1185">Reference proteome</keyword>
<protein>
    <submittedName>
        <fullName evidence="3">Uncharacterized protein</fullName>
    </submittedName>
</protein>
<dbReference type="AlphaFoldDB" id="A0A0B7NBH0"/>
<evidence type="ECO:0000313" key="3">
    <source>
        <dbReference type="EMBL" id="CEP14806.1"/>
    </source>
</evidence>
<evidence type="ECO:0000256" key="2">
    <source>
        <dbReference type="SAM" id="MobiDB-lite"/>
    </source>
</evidence>
<evidence type="ECO:0000313" key="4">
    <source>
        <dbReference type="Proteomes" id="UP000054107"/>
    </source>
</evidence>
<name>A0A0B7NBH0_9FUNG</name>
<evidence type="ECO:0000256" key="1">
    <source>
        <dbReference type="SAM" id="Coils"/>
    </source>
</evidence>
<accession>A0A0B7NBH0</accession>
<dbReference type="OrthoDB" id="2285273at2759"/>
<feature type="region of interest" description="Disordered" evidence="2">
    <location>
        <begin position="22"/>
        <end position="46"/>
    </location>
</feature>
<proteinExistence type="predicted"/>
<dbReference type="EMBL" id="LN731702">
    <property type="protein sequence ID" value="CEP14806.1"/>
    <property type="molecule type" value="Genomic_DNA"/>
</dbReference>
<organism evidence="3 4">
    <name type="scientific">Parasitella parasitica</name>
    <dbReference type="NCBI Taxonomy" id="35722"/>
    <lineage>
        <taxon>Eukaryota</taxon>
        <taxon>Fungi</taxon>
        <taxon>Fungi incertae sedis</taxon>
        <taxon>Mucoromycota</taxon>
        <taxon>Mucoromycotina</taxon>
        <taxon>Mucoromycetes</taxon>
        <taxon>Mucorales</taxon>
        <taxon>Mucorineae</taxon>
        <taxon>Mucoraceae</taxon>
        <taxon>Parasitella</taxon>
    </lineage>
</organism>
<gene>
    <name evidence="3" type="primary">PARPA_08991.1 scaffold 35302</name>
</gene>
<feature type="coiled-coil region" evidence="1">
    <location>
        <begin position="127"/>
        <end position="168"/>
    </location>
</feature>
<reference evidence="3 4" key="1">
    <citation type="submission" date="2014-09" db="EMBL/GenBank/DDBJ databases">
        <authorList>
            <person name="Ellenberger Sabrina"/>
        </authorList>
    </citation>
    <scope>NUCLEOTIDE SEQUENCE [LARGE SCALE GENOMIC DNA]</scope>
    <source>
        <strain evidence="3 4">CBS 412.66</strain>
    </source>
</reference>
<dbReference type="Proteomes" id="UP000054107">
    <property type="component" value="Unassembled WGS sequence"/>
</dbReference>
<keyword evidence="1" id="KW-0175">Coiled coil</keyword>
<feature type="compositionally biased region" description="Low complexity" evidence="2">
    <location>
        <begin position="34"/>
        <end position="46"/>
    </location>
</feature>